<evidence type="ECO:0000256" key="11">
    <source>
        <dbReference type="ARBA" id="ARBA00031350"/>
    </source>
</evidence>
<dbReference type="InterPro" id="IPR029063">
    <property type="entry name" value="SAM-dependent_MTases_sf"/>
</dbReference>
<evidence type="ECO:0000313" key="12">
    <source>
        <dbReference type="EMBL" id="AQP45148.1"/>
    </source>
</evidence>
<dbReference type="Proteomes" id="UP000188324">
    <property type="component" value="Chromosome"/>
</dbReference>
<keyword evidence="7" id="KW-0808">Transferase</keyword>
<dbReference type="InterPro" id="IPR000682">
    <property type="entry name" value="PCMT"/>
</dbReference>
<evidence type="ECO:0000256" key="8">
    <source>
        <dbReference type="ARBA" id="ARBA00022691"/>
    </source>
</evidence>
<evidence type="ECO:0000256" key="5">
    <source>
        <dbReference type="ARBA" id="ARBA00022490"/>
    </source>
</evidence>
<dbReference type="GO" id="GO:0032259">
    <property type="term" value="P:methylation"/>
    <property type="evidence" value="ECO:0007669"/>
    <property type="project" value="UniProtKB-KW"/>
</dbReference>
<keyword evidence="5" id="KW-0963">Cytoplasm</keyword>
<dbReference type="CDD" id="cd02440">
    <property type="entry name" value="AdoMet_MTases"/>
    <property type="match status" value="1"/>
</dbReference>
<evidence type="ECO:0000256" key="3">
    <source>
        <dbReference type="ARBA" id="ARBA00011890"/>
    </source>
</evidence>
<evidence type="ECO:0000256" key="4">
    <source>
        <dbReference type="ARBA" id="ARBA00013346"/>
    </source>
</evidence>
<gene>
    <name evidence="12" type="ORF">RPIT_10370</name>
</gene>
<evidence type="ECO:0000256" key="10">
    <source>
        <dbReference type="ARBA" id="ARBA00031323"/>
    </source>
</evidence>
<organism evidence="12 13">
    <name type="scientific">Tessaracoccus flavus</name>
    <dbReference type="NCBI Taxonomy" id="1610493"/>
    <lineage>
        <taxon>Bacteria</taxon>
        <taxon>Bacillati</taxon>
        <taxon>Actinomycetota</taxon>
        <taxon>Actinomycetes</taxon>
        <taxon>Propionibacteriales</taxon>
        <taxon>Propionibacteriaceae</taxon>
        <taxon>Tessaracoccus</taxon>
    </lineage>
</organism>
<evidence type="ECO:0000256" key="7">
    <source>
        <dbReference type="ARBA" id="ARBA00022679"/>
    </source>
</evidence>
<evidence type="ECO:0000256" key="6">
    <source>
        <dbReference type="ARBA" id="ARBA00022603"/>
    </source>
</evidence>
<proteinExistence type="inferred from homology"/>
<dbReference type="EMBL" id="CP019605">
    <property type="protein sequence ID" value="AQP45148.1"/>
    <property type="molecule type" value="Genomic_DNA"/>
</dbReference>
<evidence type="ECO:0000256" key="2">
    <source>
        <dbReference type="ARBA" id="ARBA00005369"/>
    </source>
</evidence>
<keyword evidence="8" id="KW-0949">S-adenosyl-L-methionine</keyword>
<protein>
    <recommendedName>
        <fullName evidence="4">Protein-L-isoaspartate O-methyltransferase</fullName>
        <ecNumber evidence="3">2.1.1.77</ecNumber>
    </recommendedName>
    <alternativeName>
        <fullName evidence="11">L-isoaspartyl protein carboxyl methyltransferase</fullName>
    </alternativeName>
    <alternativeName>
        <fullName evidence="9">Protein L-isoaspartyl methyltransferase</fullName>
    </alternativeName>
    <alternativeName>
        <fullName evidence="10">Protein-beta-aspartate methyltransferase</fullName>
    </alternativeName>
</protein>
<sequence>MDVAEAFDRVPRQRFLPKNMRPYWRLDRPLALAHGQTNSQPSTVAAMLRLLDVREGHRVLDIGAGSGWTTALLAELVGAEGRVLGLERISALADGARAALGQDWPWAEIRVADPHELGAAREAPFDRILVSAMADELPEPLIAQLADDGVLVAPVAGVMTRVHRDGDTPAITEHGYYSFVPLITGPDDAGDTTDYL</sequence>
<reference evidence="12 13" key="1">
    <citation type="journal article" date="2016" name="Int. J. Syst. Evol. Microbiol.">
        <title>Tessaracoccus flavus sp. nov., isolated from the drainage system of a lindane-producing factory.</title>
        <authorList>
            <person name="Kumari R."/>
            <person name="Singh P."/>
            <person name="Schumann P."/>
            <person name="Lal R."/>
        </authorList>
    </citation>
    <scope>NUCLEOTIDE SEQUENCE [LARGE SCALE GENOMIC DNA]</scope>
    <source>
        <strain evidence="12 13">RP1T</strain>
    </source>
</reference>
<dbReference type="GO" id="GO:0004719">
    <property type="term" value="F:protein-L-isoaspartate (D-aspartate) O-methyltransferase activity"/>
    <property type="evidence" value="ECO:0007669"/>
    <property type="project" value="UniProtKB-EC"/>
</dbReference>
<name>A0A1Q2CGA5_9ACTN</name>
<dbReference type="PANTHER" id="PTHR11579">
    <property type="entry name" value="PROTEIN-L-ISOASPARTATE O-METHYLTRANSFERASE"/>
    <property type="match status" value="1"/>
</dbReference>
<dbReference type="RefSeq" id="WP_077342923.1">
    <property type="nucleotide sequence ID" value="NZ_CP019605.1"/>
</dbReference>
<evidence type="ECO:0000256" key="1">
    <source>
        <dbReference type="ARBA" id="ARBA00004496"/>
    </source>
</evidence>
<dbReference type="KEGG" id="tfl:RPIT_10370"/>
<evidence type="ECO:0000313" key="13">
    <source>
        <dbReference type="Proteomes" id="UP000188324"/>
    </source>
</evidence>
<keyword evidence="13" id="KW-1185">Reference proteome</keyword>
<comment type="subcellular location">
    <subcellularLocation>
        <location evidence="1">Cytoplasm</location>
    </subcellularLocation>
</comment>
<dbReference type="STRING" id="1610493.RPIT_10370"/>
<dbReference type="Pfam" id="PF01135">
    <property type="entry name" value="PCMT"/>
    <property type="match status" value="1"/>
</dbReference>
<evidence type="ECO:0000256" key="9">
    <source>
        <dbReference type="ARBA" id="ARBA00030757"/>
    </source>
</evidence>
<dbReference type="Gene3D" id="3.40.50.150">
    <property type="entry name" value="Vaccinia Virus protein VP39"/>
    <property type="match status" value="1"/>
</dbReference>
<accession>A0A1Q2CGA5</accession>
<dbReference type="SUPFAM" id="SSF53335">
    <property type="entry name" value="S-adenosyl-L-methionine-dependent methyltransferases"/>
    <property type="match status" value="1"/>
</dbReference>
<comment type="similarity">
    <text evidence="2">Belongs to the methyltransferase superfamily. L-isoaspartyl/D-aspartyl protein methyltransferase family.</text>
</comment>
<dbReference type="GO" id="GO:0005737">
    <property type="term" value="C:cytoplasm"/>
    <property type="evidence" value="ECO:0007669"/>
    <property type="project" value="UniProtKB-SubCell"/>
</dbReference>
<dbReference type="AlphaFoldDB" id="A0A1Q2CGA5"/>
<dbReference type="OrthoDB" id="4035289at2"/>
<keyword evidence="6" id="KW-0489">Methyltransferase</keyword>
<dbReference type="PANTHER" id="PTHR11579:SF0">
    <property type="entry name" value="PROTEIN-L-ISOASPARTATE(D-ASPARTATE) O-METHYLTRANSFERASE"/>
    <property type="match status" value="1"/>
</dbReference>
<dbReference type="EC" id="2.1.1.77" evidence="3"/>